<keyword evidence="2" id="KW-1185">Reference proteome</keyword>
<evidence type="ECO:0000313" key="2">
    <source>
        <dbReference type="Proteomes" id="UP000268007"/>
    </source>
</evidence>
<dbReference type="EMBL" id="RBKU01000001">
    <property type="protein sequence ID" value="RKR82705.1"/>
    <property type="molecule type" value="Genomic_DNA"/>
</dbReference>
<proteinExistence type="predicted"/>
<sequence>MQVENKNQFIKIQNPLIRIAKIDLVKTRYVVKANNFGKISNGSFPEIIVGVGSDKHVFAFENEAEQAEAFTQIEQIIIAANS</sequence>
<accession>A0A495J141</accession>
<evidence type="ECO:0000313" key="1">
    <source>
        <dbReference type="EMBL" id="RKR82705.1"/>
    </source>
</evidence>
<name>A0A495J141_9SPHI</name>
<dbReference type="Proteomes" id="UP000268007">
    <property type="component" value="Unassembled WGS sequence"/>
</dbReference>
<dbReference type="OrthoDB" id="771221at2"/>
<dbReference type="RefSeq" id="WP_147425642.1">
    <property type="nucleotide sequence ID" value="NZ_RBKU01000001.1"/>
</dbReference>
<dbReference type="AlphaFoldDB" id="A0A495J141"/>
<comment type="caution">
    <text evidence="1">The sequence shown here is derived from an EMBL/GenBank/DDBJ whole genome shotgun (WGS) entry which is preliminary data.</text>
</comment>
<reference evidence="1 2" key="1">
    <citation type="submission" date="2018-10" db="EMBL/GenBank/DDBJ databases">
        <title>Genomic Encyclopedia of Archaeal and Bacterial Type Strains, Phase II (KMG-II): from individual species to whole genera.</title>
        <authorList>
            <person name="Goeker M."/>
        </authorList>
    </citation>
    <scope>NUCLEOTIDE SEQUENCE [LARGE SCALE GENOMIC DNA]</scope>
    <source>
        <strain evidence="1 2">DSM 18602</strain>
    </source>
</reference>
<gene>
    <name evidence="1" type="ORF">BDD43_2890</name>
</gene>
<organism evidence="1 2">
    <name type="scientific">Mucilaginibacter gracilis</name>
    <dbReference type="NCBI Taxonomy" id="423350"/>
    <lineage>
        <taxon>Bacteria</taxon>
        <taxon>Pseudomonadati</taxon>
        <taxon>Bacteroidota</taxon>
        <taxon>Sphingobacteriia</taxon>
        <taxon>Sphingobacteriales</taxon>
        <taxon>Sphingobacteriaceae</taxon>
        <taxon>Mucilaginibacter</taxon>
    </lineage>
</organism>
<protein>
    <submittedName>
        <fullName evidence="1">Uncharacterized protein</fullName>
    </submittedName>
</protein>